<organism evidence="10 11">
    <name type="scientific">Thiocapsa imhoffii</name>
    <dbReference type="NCBI Taxonomy" id="382777"/>
    <lineage>
        <taxon>Bacteria</taxon>
        <taxon>Pseudomonadati</taxon>
        <taxon>Pseudomonadota</taxon>
        <taxon>Gammaproteobacteria</taxon>
        <taxon>Chromatiales</taxon>
        <taxon>Chromatiaceae</taxon>
        <taxon>Thiocapsa</taxon>
    </lineage>
</organism>
<reference evidence="10 11" key="1">
    <citation type="journal article" date="2020" name="Microorganisms">
        <title>Osmotic Adaptation and Compatible Solute Biosynthesis of Phototrophic Bacteria as Revealed from Genome Analyses.</title>
        <authorList>
            <person name="Imhoff J.F."/>
            <person name="Rahn T."/>
            <person name="Kunzel S."/>
            <person name="Keller A."/>
            <person name="Neulinger S.C."/>
        </authorList>
    </citation>
    <scope>NUCLEOTIDE SEQUENCE [LARGE SCALE GENOMIC DNA]</scope>
    <source>
        <strain evidence="10 11">DSM 21303</strain>
    </source>
</reference>
<evidence type="ECO:0000256" key="7">
    <source>
        <dbReference type="ARBA" id="ARBA00022989"/>
    </source>
</evidence>
<protein>
    <submittedName>
        <fullName evidence="10">Electron transport complex subunit A</fullName>
    </submittedName>
</protein>
<dbReference type="GO" id="GO:0012505">
    <property type="term" value="C:endomembrane system"/>
    <property type="evidence" value="ECO:0007669"/>
    <property type="project" value="UniProtKB-SubCell"/>
</dbReference>
<keyword evidence="7 9" id="KW-1133">Transmembrane helix</keyword>
<feature type="transmembrane region" description="Helical" evidence="9">
    <location>
        <begin position="71"/>
        <end position="92"/>
    </location>
</feature>
<dbReference type="InterPro" id="IPR011293">
    <property type="entry name" value="Ion_transpt_RnfA/RsxA"/>
</dbReference>
<dbReference type="RefSeq" id="WP_200388813.1">
    <property type="nucleotide sequence ID" value="NZ_NRSD01000018.1"/>
</dbReference>
<comment type="caution">
    <text evidence="10">The sequence shown here is derived from an EMBL/GenBank/DDBJ whole genome shotgun (WGS) entry which is preliminary data.</text>
</comment>
<keyword evidence="4 9" id="KW-0812">Transmembrane</keyword>
<keyword evidence="8 9" id="KW-0472">Membrane</keyword>
<gene>
    <name evidence="10" type="ORF">CKO25_15335</name>
</gene>
<keyword evidence="3" id="KW-1003">Cell membrane</keyword>
<dbReference type="Proteomes" id="UP001138802">
    <property type="component" value="Unassembled WGS sequence"/>
</dbReference>
<dbReference type="PANTHER" id="PTHR30335">
    <property type="entry name" value="INTEGRAL MEMBRANE PROTEIN OF SOXR-REDUCING COMPLEX"/>
    <property type="match status" value="1"/>
</dbReference>
<comment type="subcellular location">
    <subcellularLocation>
        <location evidence="1">Endomembrane system</location>
        <topology evidence="1">Multi-pass membrane protein</topology>
    </subcellularLocation>
</comment>
<feature type="transmembrane region" description="Helical" evidence="9">
    <location>
        <begin position="45"/>
        <end position="65"/>
    </location>
</feature>
<dbReference type="Pfam" id="PF02508">
    <property type="entry name" value="Rnf-Nqr"/>
    <property type="match status" value="1"/>
</dbReference>
<evidence type="ECO:0000313" key="10">
    <source>
        <dbReference type="EMBL" id="MBK1645996.1"/>
    </source>
</evidence>
<feature type="transmembrane region" description="Helical" evidence="9">
    <location>
        <begin position="167"/>
        <end position="191"/>
    </location>
</feature>
<evidence type="ECO:0000256" key="1">
    <source>
        <dbReference type="ARBA" id="ARBA00004127"/>
    </source>
</evidence>
<name>A0A9X1BAE1_9GAMM</name>
<evidence type="ECO:0000256" key="5">
    <source>
        <dbReference type="ARBA" id="ARBA00022967"/>
    </source>
</evidence>
<accession>A0A9X1BAE1</accession>
<keyword evidence="5" id="KW-1278">Translocase</keyword>
<evidence type="ECO:0000256" key="2">
    <source>
        <dbReference type="ARBA" id="ARBA00022448"/>
    </source>
</evidence>
<dbReference type="PIRSF" id="PIRSF006102">
    <property type="entry name" value="NQR_DE"/>
    <property type="match status" value="1"/>
</dbReference>
<keyword evidence="11" id="KW-1185">Reference proteome</keyword>
<dbReference type="NCBIfam" id="TIGR01943">
    <property type="entry name" value="rnfA"/>
    <property type="match status" value="1"/>
</dbReference>
<keyword evidence="3" id="KW-0997">Cell inner membrane</keyword>
<evidence type="ECO:0000256" key="3">
    <source>
        <dbReference type="ARBA" id="ARBA00022519"/>
    </source>
</evidence>
<evidence type="ECO:0000256" key="9">
    <source>
        <dbReference type="SAM" id="Phobius"/>
    </source>
</evidence>
<proteinExistence type="predicted"/>
<dbReference type="GO" id="GO:0022900">
    <property type="term" value="P:electron transport chain"/>
    <property type="evidence" value="ECO:0007669"/>
    <property type="project" value="InterPro"/>
</dbReference>
<dbReference type="PANTHER" id="PTHR30335:SF0">
    <property type="entry name" value="ION-TRANSLOCATING OXIDOREDUCTASE COMPLEX SUBUNIT A"/>
    <property type="match status" value="1"/>
</dbReference>
<evidence type="ECO:0000313" key="11">
    <source>
        <dbReference type="Proteomes" id="UP001138802"/>
    </source>
</evidence>
<feature type="transmembrane region" description="Helical" evidence="9">
    <location>
        <begin position="135"/>
        <end position="155"/>
    </location>
</feature>
<keyword evidence="2" id="KW-0813">Transport</keyword>
<evidence type="ECO:0000256" key="4">
    <source>
        <dbReference type="ARBA" id="ARBA00022692"/>
    </source>
</evidence>
<dbReference type="GO" id="GO:0005886">
    <property type="term" value="C:plasma membrane"/>
    <property type="evidence" value="ECO:0007669"/>
    <property type="project" value="TreeGrafter"/>
</dbReference>
<dbReference type="InterPro" id="IPR050133">
    <property type="entry name" value="NqrDE/RnfAE_oxidrdctase"/>
</dbReference>
<dbReference type="AlphaFoldDB" id="A0A9X1BAE1"/>
<evidence type="ECO:0000256" key="6">
    <source>
        <dbReference type="ARBA" id="ARBA00022982"/>
    </source>
</evidence>
<evidence type="ECO:0000256" key="8">
    <source>
        <dbReference type="ARBA" id="ARBA00023136"/>
    </source>
</evidence>
<sequence>MQTEALHSIFLNAAIVNNFVLALFLGICPFLGVSAKKETAWNMGLAVIFVMLVSSMSAYAINWLLTELDLLFLRLICYIAIIASAVQLVEMFVKRFSPSLFRSLGIFLPLITTNCAILGLALFQTAKEYNFIQSLVYATGAGVGFLLALMLMAGLREKLALARVPSVSQGAALSLMLAGLLSLAFMGFAGIGGSIG</sequence>
<feature type="transmembrane region" description="Helical" evidence="9">
    <location>
        <begin position="6"/>
        <end position="33"/>
    </location>
</feature>
<keyword evidence="6" id="KW-0249">Electron transport</keyword>
<dbReference type="InterPro" id="IPR003667">
    <property type="entry name" value="NqrDE/RnfAE"/>
</dbReference>
<dbReference type="EMBL" id="NRSD01000018">
    <property type="protein sequence ID" value="MBK1645996.1"/>
    <property type="molecule type" value="Genomic_DNA"/>
</dbReference>
<feature type="transmembrane region" description="Helical" evidence="9">
    <location>
        <begin position="104"/>
        <end position="123"/>
    </location>
</feature>